<dbReference type="InterPro" id="IPR029047">
    <property type="entry name" value="HSP70_peptide-bd_sf"/>
</dbReference>
<dbReference type="GO" id="GO:0005524">
    <property type="term" value="F:ATP binding"/>
    <property type="evidence" value="ECO:0007669"/>
    <property type="project" value="UniProtKB-KW"/>
</dbReference>
<reference evidence="4 5" key="1">
    <citation type="submission" date="2015-09" db="EMBL/GenBank/DDBJ databases">
        <title>Draft genome of the parasitic nematode Teladorsagia circumcincta isolate WARC Sus (inbred).</title>
        <authorList>
            <person name="Mitreva M."/>
        </authorList>
    </citation>
    <scope>NUCLEOTIDE SEQUENCE [LARGE SCALE GENOMIC DNA]</scope>
    <source>
        <strain evidence="4 5">S</strain>
    </source>
</reference>
<dbReference type="EMBL" id="KZ393790">
    <property type="protein sequence ID" value="PIO54667.1"/>
    <property type="molecule type" value="Genomic_DNA"/>
</dbReference>
<dbReference type="SUPFAM" id="SSF100920">
    <property type="entry name" value="Heat shock protein 70kD (HSP70), peptide-binding domain"/>
    <property type="match status" value="1"/>
</dbReference>
<keyword evidence="3" id="KW-0067">ATP-binding</keyword>
<evidence type="ECO:0000256" key="3">
    <source>
        <dbReference type="ARBA" id="ARBA00022840"/>
    </source>
</evidence>
<keyword evidence="5" id="KW-1185">Reference proteome</keyword>
<dbReference type="InterPro" id="IPR013126">
    <property type="entry name" value="Hsp_70_fam"/>
</dbReference>
<comment type="similarity">
    <text evidence="1">Belongs to the heat shock protein 70 family.</text>
</comment>
<dbReference type="OrthoDB" id="5868750at2759"/>
<dbReference type="InterPro" id="IPR029048">
    <property type="entry name" value="HSP70_C_sf"/>
</dbReference>
<dbReference type="SUPFAM" id="SSF100934">
    <property type="entry name" value="Heat shock protein 70kD (HSP70), C-terminal subdomain"/>
    <property type="match status" value="1"/>
</dbReference>
<gene>
    <name evidence="4" type="ORF">TELCIR_23963</name>
</gene>
<evidence type="ECO:0000256" key="2">
    <source>
        <dbReference type="ARBA" id="ARBA00022741"/>
    </source>
</evidence>
<accession>A0A2G9T9L8</accession>
<dbReference type="Gene3D" id="2.60.34.10">
    <property type="entry name" value="Substrate Binding Domain Of DNAk, Chain A, domain 1"/>
    <property type="match status" value="1"/>
</dbReference>
<name>A0A2G9T9L8_TELCI</name>
<dbReference type="AlphaFoldDB" id="A0A2G9T9L8"/>
<feature type="non-terminal residue" evidence="4">
    <location>
        <position position="1"/>
    </location>
</feature>
<protein>
    <submittedName>
        <fullName evidence="4">Luminal-binding protein 3 family protein</fullName>
    </submittedName>
</protein>
<dbReference type="GO" id="GO:0140662">
    <property type="term" value="F:ATP-dependent protein folding chaperone"/>
    <property type="evidence" value="ECO:0007669"/>
    <property type="project" value="InterPro"/>
</dbReference>
<evidence type="ECO:0000313" key="4">
    <source>
        <dbReference type="EMBL" id="PIO54667.1"/>
    </source>
</evidence>
<evidence type="ECO:0000313" key="5">
    <source>
        <dbReference type="Proteomes" id="UP000230423"/>
    </source>
</evidence>
<dbReference type="Pfam" id="PF00012">
    <property type="entry name" value="HSP70"/>
    <property type="match status" value="1"/>
</dbReference>
<dbReference type="Proteomes" id="UP000230423">
    <property type="component" value="Unassembled WGS sequence"/>
</dbReference>
<proteinExistence type="inferred from homology"/>
<dbReference type="PANTHER" id="PTHR19375">
    <property type="entry name" value="HEAT SHOCK PROTEIN 70KDA"/>
    <property type="match status" value="1"/>
</dbReference>
<dbReference type="Gene3D" id="1.20.1270.10">
    <property type="match status" value="1"/>
</dbReference>
<keyword evidence="2" id="KW-0547">Nucleotide-binding</keyword>
<organism evidence="4 5">
    <name type="scientific">Teladorsagia circumcincta</name>
    <name type="common">Brown stomach worm</name>
    <name type="synonym">Ostertagia circumcincta</name>
    <dbReference type="NCBI Taxonomy" id="45464"/>
    <lineage>
        <taxon>Eukaryota</taxon>
        <taxon>Metazoa</taxon>
        <taxon>Ecdysozoa</taxon>
        <taxon>Nematoda</taxon>
        <taxon>Chromadorea</taxon>
        <taxon>Rhabditida</taxon>
        <taxon>Rhabditina</taxon>
        <taxon>Rhabditomorpha</taxon>
        <taxon>Strongyloidea</taxon>
        <taxon>Trichostrongylidae</taxon>
        <taxon>Teladorsagia</taxon>
    </lineage>
</organism>
<sequence>VTFEIDVNGILHVTAEDKGTGNKNKITITNDQNRLSPEDIERMINDAEKFAEDDKKVKEQVEARNELESYAYSLKNQIGDKEKLGGKLDDADKKTLEEAVDETIKWLESNREATTDELKEQKKVSCVTEDDLFHMYIFVCCSQIIEKNKQKRC</sequence>
<evidence type="ECO:0000256" key="1">
    <source>
        <dbReference type="ARBA" id="ARBA00007381"/>
    </source>
</evidence>